<dbReference type="CDD" id="cd00383">
    <property type="entry name" value="trans_reg_C"/>
    <property type="match status" value="1"/>
</dbReference>
<evidence type="ECO:0000313" key="12">
    <source>
        <dbReference type="EMBL" id="HIV13371.1"/>
    </source>
</evidence>
<evidence type="ECO:0000256" key="4">
    <source>
        <dbReference type="ARBA" id="ARBA00023015"/>
    </source>
</evidence>
<dbReference type="Proteomes" id="UP000886723">
    <property type="component" value="Unassembled WGS sequence"/>
</dbReference>
<evidence type="ECO:0000256" key="5">
    <source>
        <dbReference type="ARBA" id="ARBA00023125"/>
    </source>
</evidence>
<evidence type="ECO:0000313" key="13">
    <source>
        <dbReference type="Proteomes" id="UP000886723"/>
    </source>
</evidence>
<comment type="caution">
    <text evidence="12">The sequence shown here is derived from an EMBL/GenBank/DDBJ whole genome shotgun (WGS) entry which is preliminary data.</text>
</comment>
<dbReference type="SUPFAM" id="SSF52172">
    <property type="entry name" value="CheY-like"/>
    <property type="match status" value="1"/>
</dbReference>
<evidence type="ECO:0000259" key="10">
    <source>
        <dbReference type="PROSITE" id="PS50110"/>
    </source>
</evidence>
<name>A0A9D1NW07_9FIRM</name>
<dbReference type="Pfam" id="PF00072">
    <property type="entry name" value="Response_reg"/>
    <property type="match status" value="1"/>
</dbReference>
<sequence length="225" mass="26267">MGVEKLLVVDDERDIRRLLGDFFELQGYQVYTAASGKEALEKLAVQPDLILLDINMPDMDGMEVCRRIRDHVTCPIVFLTARVEEQDRINGLMIGGDDYVVKPFAMEELGARVAAHLRRERRGMIRENVAFHRELVIHYGSRQVFFGEEPVNLTKTEFDLVEFLSLHRGQVFSRERIYELVWGYDSEGDSQIITEHIRRIRQKLKKFTDEEFIETVWGVGYKWIG</sequence>
<organism evidence="12 13">
    <name type="scientific">Candidatus Pullilachnospira stercoravium</name>
    <dbReference type="NCBI Taxonomy" id="2840913"/>
    <lineage>
        <taxon>Bacteria</taxon>
        <taxon>Bacillati</taxon>
        <taxon>Bacillota</taxon>
        <taxon>Clostridia</taxon>
        <taxon>Lachnospirales</taxon>
        <taxon>Lachnospiraceae</taxon>
        <taxon>Lachnospiraceae incertae sedis</taxon>
        <taxon>Candidatus Pullilachnospira</taxon>
    </lineage>
</organism>
<keyword evidence="4" id="KW-0805">Transcription regulation</keyword>
<dbReference type="GO" id="GO:0000976">
    <property type="term" value="F:transcription cis-regulatory region binding"/>
    <property type="evidence" value="ECO:0007669"/>
    <property type="project" value="TreeGrafter"/>
</dbReference>
<evidence type="ECO:0000259" key="11">
    <source>
        <dbReference type="PROSITE" id="PS51755"/>
    </source>
</evidence>
<evidence type="ECO:0000256" key="8">
    <source>
        <dbReference type="PROSITE-ProRule" id="PRU00169"/>
    </source>
</evidence>
<reference evidence="12" key="1">
    <citation type="submission" date="2020-10" db="EMBL/GenBank/DDBJ databases">
        <authorList>
            <person name="Gilroy R."/>
        </authorList>
    </citation>
    <scope>NUCLEOTIDE SEQUENCE</scope>
    <source>
        <strain evidence="12">ChiBcec2-4451</strain>
    </source>
</reference>
<evidence type="ECO:0000256" key="9">
    <source>
        <dbReference type="PROSITE-ProRule" id="PRU01091"/>
    </source>
</evidence>
<protein>
    <recommendedName>
        <fullName evidence="1">Stage 0 sporulation protein A homolog</fullName>
    </recommendedName>
</protein>
<dbReference type="InterPro" id="IPR001867">
    <property type="entry name" value="OmpR/PhoB-type_DNA-bd"/>
</dbReference>
<feature type="domain" description="OmpR/PhoB-type" evidence="11">
    <location>
        <begin position="127"/>
        <end position="225"/>
    </location>
</feature>
<dbReference type="PANTHER" id="PTHR48111:SF2">
    <property type="entry name" value="RESPONSE REGULATOR SAER"/>
    <property type="match status" value="1"/>
</dbReference>
<gene>
    <name evidence="12" type="ORF">IAA63_09570</name>
</gene>
<dbReference type="GO" id="GO:0032993">
    <property type="term" value="C:protein-DNA complex"/>
    <property type="evidence" value="ECO:0007669"/>
    <property type="project" value="TreeGrafter"/>
</dbReference>
<proteinExistence type="predicted"/>
<dbReference type="Gene3D" id="1.10.10.10">
    <property type="entry name" value="Winged helix-like DNA-binding domain superfamily/Winged helix DNA-binding domain"/>
    <property type="match status" value="1"/>
</dbReference>
<dbReference type="FunFam" id="1.10.10.10:FF:000018">
    <property type="entry name" value="DNA-binding response regulator ResD"/>
    <property type="match status" value="1"/>
</dbReference>
<dbReference type="CDD" id="cd17574">
    <property type="entry name" value="REC_OmpR"/>
    <property type="match status" value="1"/>
</dbReference>
<dbReference type="SMART" id="SM00862">
    <property type="entry name" value="Trans_reg_C"/>
    <property type="match status" value="1"/>
</dbReference>
<dbReference type="GO" id="GO:0006355">
    <property type="term" value="P:regulation of DNA-templated transcription"/>
    <property type="evidence" value="ECO:0007669"/>
    <property type="project" value="InterPro"/>
</dbReference>
<evidence type="ECO:0000256" key="3">
    <source>
        <dbReference type="ARBA" id="ARBA00023012"/>
    </source>
</evidence>
<dbReference type="Pfam" id="PF00486">
    <property type="entry name" value="Trans_reg_C"/>
    <property type="match status" value="1"/>
</dbReference>
<dbReference type="PANTHER" id="PTHR48111">
    <property type="entry name" value="REGULATOR OF RPOS"/>
    <property type="match status" value="1"/>
</dbReference>
<dbReference type="GO" id="GO:0005829">
    <property type="term" value="C:cytosol"/>
    <property type="evidence" value="ECO:0007669"/>
    <property type="project" value="TreeGrafter"/>
</dbReference>
<dbReference type="FunFam" id="3.40.50.2300:FF:000001">
    <property type="entry name" value="DNA-binding response regulator PhoB"/>
    <property type="match status" value="1"/>
</dbReference>
<dbReference type="AlphaFoldDB" id="A0A9D1NW07"/>
<dbReference type="InterPro" id="IPR011006">
    <property type="entry name" value="CheY-like_superfamily"/>
</dbReference>
<reference evidence="12" key="2">
    <citation type="journal article" date="2021" name="PeerJ">
        <title>Extensive microbial diversity within the chicken gut microbiome revealed by metagenomics and culture.</title>
        <authorList>
            <person name="Gilroy R."/>
            <person name="Ravi A."/>
            <person name="Getino M."/>
            <person name="Pursley I."/>
            <person name="Horton D.L."/>
            <person name="Alikhan N.F."/>
            <person name="Baker D."/>
            <person name="Gharbi K."/>
            <person name="Hall N."/>
            <person name="Watson M."/>
            <person name="Adriaenssens E.M."/>
            <person name="Foster-Nyarko E."/>
            <person name="Jarju S."/>
            <person name="Secka A."/>
            <person name="Antonio M."/>
            <person name="Oren A."/>
            <person name="Chaudhuri R.R."/>
            <person name="La Ragione R."/>
            <person name="Hildebrand F."/>
            <person name="Pallen M.J."/>
        </authorList>
    </citation>
    <scope>NUCLEOTIDE SEQUENCE</scope>
    <source>
        <strain evidence="12">ChiBcec2-4451</strain>
    </source>
</reference>
<feature type="domain" description="Response regulatory" evidence="10">
    <location>
        <begin position="5"/>
        <end position="117"/>
    </location>
</feature>
<dbReference type="Gene3D" id="3.40.50.2300">
    <property type="match status" value="1"/>
</dbReference>
<evidence type="ECO:0000256" key="7">
    <source>
        <dbReference type="ARBA" id="ARBA00024867"/>
    </source>
</evidence>
<dbReference type="PROSITE" id="PS50110">
    <property type="entry name" value="RESPONSE_REGULATORY"/>
    <property type="match status" value="1"/>
</dbReference>
<dbReference type="SMART" id="SM00448">
    <property type="entry name" value="REC"/>
    <property type="match status" value="1"/>
</dbReference>
<dbReference type="InterPro" id="IPR039420">
    <property type="entry name" value="WalR-like"/>
</dbReference>
<keyword evidence="5 9" id="KW-0238">DNA-binding</keyword>
<dbReference type="InterPro" id="IPR036388">
    <property type="entry name" value="WH-like_DNA-bd_sf"/>
</dbReference>
<keyword evidence="6" id="KW-0804">Transcription</keyword>
<dbReference type="PROSITE" id="PS51755">
    <property type="entry name" value="OMPR_PHOB"/>
    <property type="match status" value="1"/>
</dbReference>
<dbReference type="InterPro" id="IPR001789">
    <property type="entry name" value="Sig_transdc_resp-reg_receiver"/>
</dbReference>
<feature type="DNA-binding region" description="OmpR/PhoB-type" evidence="9">
    <location>
        <begin position="127"/>
        <end position="225"/>
    </location>
</feature>
<dbReference type="GO" id="GO:0000156">
    <property type="term" value="F:phosphorelay response regulator activity"/>
    <property type="evidence" value="ECO:0007669"/>
    <property type="project" value="TreeGrafter"/>
</dbReference>
<comment type="function">
    <text evidence="7">May play the central regulatory role in sporulation. It may be an element of the effector pathway responsible for the activation of sporulation genes in response to nutritional stress. Spo0A may act in concert with spo0H (a sigma factor) to control the expression of some genes that are critical to the sporulation process.</text>
</comment>
<evidence type="ECO:0000256" key="6">
    <source>
        <dbReference type="ARBA" id="ARBA00023163"/>
    </source>
</evidence>
<keyword evidence="2 8" id="KW-0597">Phosphoprotein</keyword>
<dbReference type="Gene3D" id="6.10.250.690">
    <property type="match status" value="1"/>
</dbReference>
<accession>A0A9D1NW07</accession>
<feature type="modified residue" description="4-aspartylphosphate" evidence="8">
    <location>
        <position position="53"/>
    </location>
</feature>
<dbReference type="EMBL" id="DVON01000200">
    <property type="protein sequence ID" value="HIV13371.1"/>
    <property type="molecule type" value="Genomic_DNA"/>
</dbReference>
<keyword evidence="3" id="KW-0902">Two-component regulatory system</keyword>
<evidence type="ECO:0000256" key="1">
    <source>
        <dbReference type="ARBA" id="ARBA00018672"/>
    </source>
</evidence>
<evidence type="ECO:0000256" key="2">
    <source>
        <dbReference type="ARBA" id="ARBA00022553"/>
    </source>
</evidence>